<dbReference type="Proteomes" id="UP000006620">
    <property type="component" value="Chromosome"/>
</dbReference>
<dbReference type="AlphaFoldDB" id="F8FLP1"/>
<reference evidence="2" key="1">
    <citation type="submission" date="2011-06" db="EMBL/GenBank/DDBJ databases">
        <title>Complete genome sequence of Paenibacillus mucilaginosus KNP414.</title>
        <authorList>
            <person name="Wang J."/>
            <person name="Hu S."/>
            <person name="Hu X."/>
            <person name="Zhang B."/>
            <person name="Dong D."/>
            <person name="Zhang S."/>
            <person name="Zhao K."/>
            <person name="Wu D."/>
        </authorList>
    </citation>
    <scope>NUCLEOTIDE SEQUENCE [LARGE SCALE GENOMIC DNA]</scope>
    <source>
        <strain evidence="2">KNP414</strain>
    </source>
</reference>
<reference evidence="1 2" key="2">
    <citation type="journal article" date="2013" name="Genome Announc.">
        <title>Genome Sequence of Growth-Improving Paenibacillus mucilaginosus Strain KNP414.</title>
        <authorList>
            <person name="Lu J.J."/>
            <person name="Wang J.F."/>
            <person name="Hu X.F."/>
        </authorList>
    </citation>
    <scope>NUCLEOTIDE SEQUENCE [LARGE SCALE GENOMIC DNA]</scope>
    <source>
        <strain evidence="1 2">KNP414</strain>
    </source>
</reference>
<sequence length="37" mass="4257">MIGFFISISSPDCVSVYDKAYISYYPLDACEEEFKKP</sequence>
<name>F8FLP1_PAEMK</name>
<gene>
    <name evidence="1" type="ordered locus">KNP414_05644</name>
</gene>
<accession>F8FLP1</accession>
<evidence type="ECO:0000313" key="1">
    <source>
        <dbReference type="EMBL" id="AEI44168.1"/>
    </source>
</evidence>
<dbReference type="KEGG" id="pms:KNP414_05644"/>
<dbReference type="PATRIC" id="fig|1036673.3.peg.5237"/>
<evidence type="ECO:0000313" key="2">
    <source>
        <dbReference type="Proteomes" id="UP000006620"/>
    </source>
</evidence>
<proteinExistence type="predicted"/>
<dbReference type="HOGENOM" id="CLU_3346758_0_0_9"/>
<organism evidence="1 2">
    <name type="scientific">Paenibacillus mucilaginosus (strain KNP414)</name>
    <dbReference type="NCBI Taxonomy" id="1036673"/>
    <lineage>
        <taxon>Bacteria</taxon>
        <taxon>Bacillati</taxon>
        <taxon>Bacillota</taxon>
        <taxon>Bacilli</taxon>
        <taxon>Bacillales</taxon>
        <taxon>Paenibacillaceae</taxon>
        <taxon>Paenibacillus</taxon>
    </lineage>
</organism>
<protein>
    <submittedName>
        <fullName evidence="1">Uncharacterized protein</fullName>
    </submittedName>
</protein>
<dbReference type="EMBL" id="CP002869">
    <property type="protein sequence ID" value="AEI44168.1"/>
    <property type="molecule type" value="Genomic_DNA"/>
</dbReference>